<dbReference type="InterPro" id="IPR051532">
    <property type="entry name" value="Ester_Hydrolysis_Enzymes"/>
</dbReference>
<sequence>MIALVLAILCQTINASSAIPALHAKRNITVLGGVEHRSVALRVLPLGDSITNGVGSSDGNGYRHVFVELAEAGGPVTMIGSHNGTGVMPENEEEGWNGFTIDQISQKATNALKAKPNLVLLLAGTNNMNNASQAATAPAEMSNLLGKVIAGSPRAVVLVGTILPSTQPGRQSLNDQYNSALQQIVKDGQSTGKRVLLVPTGSAVDPDELVDGIHPNDAGYDKMAIAWIQGVNTAQDQGWFEAPEPGDGYVEPSSRASRLDTNGVLWWHCSLVLVTLIAKDMYDNTLRSNG</sequence>
<dbReference type="InterPro" id="IPR036514">
    <property type="entry name" value="SGNH_hydro_sf"/>
</dbReference>
<dbReference type="STRING" id="253628.A0A0D1XJB2"/>
<reference evidence="3 4" key="1">
    <citation type="submission" date="2015-01" db="EMBL/GenBank/DDBJ databases">
        <title>The Genome Sequence of Ochroconis gallopava CBS43764.</title>
        <authorList>
            <consortium name="The Broad Institute Genomics Platform"/>
            <person name="Cuomo C."/>
            <person name="de Hoog S."/>
            <person name="Gorbushina A."/>
            <person name="Stielow B."/>
            <person name="Teixiera M."/>
            <person name="Abouelleil A."/>
            <person name="Chapman S.B."/>
            <person name="Priest M."/>
            <person name="Young S.K."/>
            <person name="Wortman J."/>
            <person name="Nusbaum C."/>
            <person name="Birren B."/>
        </authorList>
    </citation>
    <scope>NUCLEOTIDE SEQUENCE [LARGE SCALE GENOMIC DNA]</scope>
    <source>
        <strain evidence="3 4">CBS 43764</strain>
    </source>
</reference>
<dbReference type="PANTHER" id="PTHR30383:SF5">
    <property type="entry name" value="SGNH HYDROLASE-TYPE ESTERASE DOMAIN-CONTAINING PROTEIN"/>
    <property type="match status" value="1"/>
</dbReference>
<feature type="signal peptide" evidence="1">
    <location>
        <begin position="1"/>
        <end position="18"/>
    </location>
</feature>
<keyword evidence="4" id="KW-1185">Reference proteome</keyword>
<dbReference type="Proteomes" id="UP000053259">
    <property type="component" value="Unassembled WGS sequence"/>
</dbReference>
<evidence type="ECO:0000313" key="4">
    <source>
        <dbReference type="Proteomes" id="UP000053259"/>
    </source>
</evidence>
<dbReference type="PANTHER" id="PTHR30383">
    <property type="entry name" value="THIOESTERASE 1/PROTEASE 1/LYSOPHOSPHOLIPASE L1"/>
    <property type="match status" value="1"/>
</dbReference>
<dbReference type="AlphaFoldDB" id="A0A0D1XJB2"/>
<dbReference type="GO" id="GO:0004622">
    <property type="term" value="F:phosphatidylcholine lysophospholipase activity"/>
    <property type="evidence" value="ECO:0007669"/>
    <property type="project" value="TreeGrafter"/>
</dbReference>
<evidence type="ECO:0000259" key="2">
    <source>
        <dbReference type="Pfam" id="PF13472"/>
    </source>
</evidence>
<dbReference type="EMBL" id="KN847549">
    <property type="protein sequence ID" value="KIW02386.1"/>
    <property type="molecule type" value="Genomic_DNA"/>
</dbReference>
<gene>
    <name evidence="3" type="ORF">PV09_06206</name>
</gene>
<dbReference type="InterPro" id="IPR013830">
    <property type="entry name" value="SGNH_hydro"/>
</dbReference>
<protein>
    <recommendedName>
        <fullName evidence="2">SGNH hydrolase-type esterase domain-containing protein</fullName>
    </recommendedName>
</protein>
<dbReference type="InParanoid" id="A0A0D1XJB2"/>
<name>A0A0D1XJB2_9PEZI</name>
<dbReference type="CDD" id="cd01833">
    <property type="entry name" value="XynB_like"/>
    <property type="match status" value="1"/>
</dbReference>
<proteinExistence type="predicted"/>
<dbReference type="OrthoDB" id="3915838at2759"/>
<dbReference type="SUPFAM" id="SSF52266">
    <property type="entry name" value="SGNH hydrolase"/>
    <property type="match status" value="1"/>
</dbReference>
<dbReference type="HOGENOM" id="CLU_044083_2_0_1"/>
<accession>A0A0D1XJB2</accession>
<organism evidence="3 4">
    <name type="scientific">Verruconis gallopava</name>
    <dbReference type="NCBI Taxonomy" id="253628"/>
    <lineage>
        <taxon>Eukaryota</taxon>
        <taxon>Fungi</taxon>
        <taxon>Dikarya</taxon>
        <taxon>Ascomycota</taxon>
        <taxon>Pezizomycotina</taxon>
        <taxon>Dothideomycetes</taxon>
        <taxon>Pleosporomycetidae</taxon>
        <taxon>Venturiales</taxon>
        <taxon>Sympoventuriaceae</taxon>
        <taxon>Verruconis</taxon>
    </lineage>
</organism>
<feature type="domain" description="SGNH hydrolase-type esterase" evidence="2">
    <location>
        <begin position="46"/>
        <end position="221"/>
    </location>
</feature>
<dbReference type="VEuPathDB" id="FungiDB:PV09_06206"/>
<evidence type="ECO:0000313" key="3">
    <source>
        <dbReference type="EMBL" id="KIW02386.1"/>
    </source>
</evidence>
<dbReference type="GeneID" id="27314179"/>
<keyword evidence="1" id="KW-0732">Signal</keyword>
<dbReference type="Pfam" id="PF13472">
    <property type="entry name" value="Lipase_GDSL_2"/>
    <property type="match status" value="1"/>
</dbReference>
<feature type="chain" id="PRO_5002236412" description="SGNH hydrolase-type esterase domain-containing protein" evidence="1">
    <location>
        <begin position="19"/>
        <end position="290"/>
    </location>
</feature>
<dbReference type="Gene3D" id="3.40.50.1110">
    <property type="entry name" value="SGNH hydrolase"/>
    <property type="match status" value="1"/>
</dbReference>
<dbReference type="RefSeq" id="XP_016212255.1">
    <property type="nucleotide sequence ID" value="XM_016359807.1"/>
</dbReference>
<evidence type="ECO:0000256" key="1">
    <source>
        <dbReference type="SAM" id="SignalP"/>
    </source>
</evidence>